<sequence length="598" mass="65387">MATIPLGQYIWARIHQCGINHVFGVPGDFNLTLLDHIEQVSGLHWVGNTNELNAAYAADGYARARDGAGCIITTYGVGELSALNGISGSMAEHVKVVHVVGQTAMSLQNGNKMIHHSIGSTPDHSVFARASREFCCAAAELRSSKGATEEVDRVLREMFIHSKPVYIFVPTDLVDAPVPKDALSRPLDLSSPQDEGQVEKAAAAILDKLYASKNPAIFIDCLTRRYNAAEEMKQLVDVLSLPFYTSPMAKSVIDETHPQYVGIHNGWPSSPGIPAAFDSTDAVLLVGDLPADTNTGLFTRSIPASKALTVDPCCVRLPDGQSFEKVPMKAVLKKMIQTVLKARLPTVPKPDVPPIPVRADQSSKITQVYLWPAMSAFLREGDTVFGETGTTCFGLADISFPPNTSYFAQTYYSCIGFATPAAFGAEVGLSDSARPTRPKGSRTILITGDGSLMLTVQEVGNMIKQSQLQPGIRPVIFILNNEGYTIERIIHGAQMKYNDIVPFNYKHLLPFFNMDESAAKQAFHRAETRDELDAILKLDSVCNPSTVQVVEIILDKLDVPWRLGMQIAARGEWALKEMVDEGFKLPDHVRNIFKTNKN</sequence>
<feature type="binding site" evidence="11">
    <location>
        <position position="481"/>
    </location>
    <ligand>
        <name>Mg(2+)</name>
        <dbReference type="ChEBI" id="CHEBI:18420"/>
    </ligand>
</feature>
<keyword evidence="16" id="KW-0670">Pyruvate</keyword>
<keyword evidence="6 11" id="KW-0479">Metal-binding</keyword>
<dbReference type="SUPFAM" id="SSF52518">
    <property type="entry name" value="Thiamin diphosphate-binding fold (THDP-binding)"/>
    <property type="match status" value="2"/>
</dbReference>
<evidence type="ECO:0000256" key="6">
    <source>
        <dbReference type="ARBA" id="ARBA00022723"/>
    </source>
</evidence>
<dbReference type="CDD" id="cd07038">
    <property type="entry name" value="TPP_PYR_PDC_IPDC_like"/>
    <property type="match status" value="1"/>
</dbReference>
<dbReference type="InterPro" id="IPR012000">
    <property type="entry name" value="Thiamin_PyroP_enz_cen_dom"/>
</dbReference>
<dbReference type="InterPro" id="IPR012001">
    <property type="entry name" value="Thiamin_PyroP_enz_TPP-bd_dom"/>
</dbReference>
<feature type="binding site" evidence="11">
    <location>
        <position position="449"/>
    </location>
    <ligand>
        <name>Mg(2+)</name>
        <dbReference type="ChEBI" id="CHEBI:18420"/>
    </ligand>
</feature>
<evidence type="ECO:0000259" key="14">
    <source>
        <dbReference type="Pfam" id="PF02775"/>
    </source>
</evidence>
<dbReference type="PIRSF" id="PIRSF036565">
    <property type="entry name" value="Pyruvt_ip_decrb"/>
    <property type="match status" value="1"/>
</dbReference>
<dbReference type="Proteomes" id="UP000799421">
    <property type="component" value="Unassembled WGS sequence"/>
</dbReference>
<dbReference type="GO" id="GO:0000949">
    <property type="term" value="P:aromatic amino acid family catabolic process to alcohol via Ehrlich pathway"/>
    <property type="evidence" value="ECO:0007669"/>
    <property type="project" value="TreeGrafter"/>
</dbReference>
<dbReference type="InterPro" id="IPR011766">
    <property type="entry name" value="TPP_enzyme_TPP-bd"/>
</dbReference>
<dbReference type="PANTHER" id="PTHR43452:SF30">
    <property type="entry name" value="PYRUVATE DECARBOXYLASE ISOZYME 1-RELATED"/>
    <property type="match status" value="1"/>
</dbReference>
<accession>A0A6A7BT23</accession>
<dbReference type="GO" id="GO:0005829">
    <property type="term" value="C:cytosol"/>
    <property type="evidence" value="ECO:0007669"/>
    <property type="project" value="TreeGrafter"/>
</dbReference>
<dbReference type="EC" id="4.1.1.1" evidence="4"/>
<dbReference type="FunFam" id="3.40.50.970:FF:000024">
    <property type="entry name" value="Pyruvate decarboxylase isozyme"/>
    <property type="match status" value="1"/>
</dbReference>
<dbReference type="AlphaFoldDB" id="A0A6A7BT23"/>
<dbReference type="GO" id="GO:0004737">
    <property type="term" value="F:pyruvate decarboxylase activity"/>
    <property type="evidence" value="ECO:0007669"/>
    <property type="project" value="UniProtKB-EC"/>
</dbReference>
<evidence type="ECO:0000256" key="5">
    <source>
        <dbReference type="ARBA" id="ARBA00014422"/>
    </source>
</evidence>
<reference evidence="16" key="1">
    <citation type="journal article" date="2020" name="Stud. Mycol.">
        <title>101 Dothideomycetes genomes: a test case for predicting lifestyles and emergence of pathogens.</title>
        <authorList>
            <person name="Haridas S."/>
            <person name="Albert R."/>
            <person name="Binder M."/>
            <person name="Bloem J."/>
            <person name="Labutti K."/>
            <person name="Salamov A."/>
            <person name="Andreopoulos B."/>
            <person name="Baker S."/>
            <person name="Barry K."/>
            <person name="Bills G."/>
            <person name="Bluhm B."/>
            <person name="Cannon C."/>
            <person name="Castanera R."/>
            <person name="Culley D."/>
            <person name="Daum C."/>
            <person name="Ezra D."/>
            <person name="Gonzalez J."/>
            <person name="Henrissat B."/>
            <person name="Kuo A."/>
            <person name="Liang C."/>
            <person name="Lipzen A."/>
            <person name="Lutzoni F."/>
            <person name="Magnuson J."/>
            <person name="Mondo S."/>
            <person name="Nolan M."/>
            <person name="Ohm R."/>
            <person name="Pangilinan J."/>
            <person name="Park H.-J."/>
            <person name="Ramirez L."/>
            <person name="Alfaro M."/>
            <person name="Sun H."/>
            <person name="Tritt A."/>
            <person name="Yoshinaga Y."/>
            <person name="Zwiers L.-H."/>
            <person name="Turgeon B."/>
            <person name="Goodwin S."/>
            <person name="Spatafora J."/>
            <person name="Crous P."/>
            <person name="Grigoriev I."/>
        </authorList>
    </citation>
    <scope>NUCLEOTIDE SEQUENCE</scope>
    <source>
        <strain evidence="16">CBS 480.64</strain>
    </source>
</reference>
<dbReference type="SUPFAM" id="SSF52467">
    <property type="entry name" value="DHS-like NAD/FAD-binding domain"/>
    <property type="match status" value="1"/>
</dbReference>
<gene>
    <name evidence="16" type="ORF">K470DRAFT_272580</name>
</gene>
<keyword evidence="17" id="KW-1185">Reference proteome</keyword>
<dbReference type="InterPro" id="IPR047214">
    <property type="entry name" value="TPP_PDC_IPDC"/>
</dbReference>
<dbReference type="GO" id="GO:0030976">
    <property type="term" value="F:thiamine pyrophosphate binding"/>
    <property type="evidence" value="ECO:0007669"/>
    <property type="project" value="InterPro"/>
</dbReference>
<feature type="domain" description="Thiamine pyrophosphate enzyme TPP-binding" evidence="14">
    <location>
        <begin position="395"/>
        <end position="537"/>
    </location>
</feature>
<comment type="catalytic activity">
    <reaction evidence="1">
        <text>a 2-oxocarboxylate + H(+) = an aldehyde + CO2</text>
        <dbReference type="Rhea" id="RHEA:11628"/>
        <dbReference type="ChEBI" id="CHEBI:15378"/>
        <dbReference type="ChEBI" id="CHEBI:16526"/>
        <dbReference type="ChEBI" id="CHEBI:17478"/>
        <dbReference type="ChEBI" id="CHEBI:35179"/>
        <dbReference type="EC" id="4.1.1.1"/>
    </reaction>
</comment>
<evidence type="ECO:0000256" key="3">
    <source>
        <dbReference type="ARBA" id="ARBA00007812"/>
    </source>
</evidence>
<evidence type="ECO:0000259" key="15">
    <source>
        <dbReference type="Pfam" id="PF02776"/>
    </source>
</evidence>
<keyword evidence="10" id="KW-0456">Lyase</keyword>
<evidence type="ECO:0000313" key="16">
    <source>
        <dbReference type="EMBL" id="KAF2858283.1"/>
    </source>
</evidence>
<keyword evidence="8 11" id="KW-0460">Magnesium</keyword>
<dbReference type="InterPro" id="IPR047213">
    <property type="entry name" value="TPP_PYR_PDC_IPDC-like"/>
</dbReference>
<evidence type="ECO:0000313" key="17">
    <source>
        <dbReference type="Proteomes" id="UP000799421"/>
    </source>
</evidence>
<evidence type="ECO:0000256" key="12">
    <source>
        <dbReference type="RuleBase" id="RU362132"/>
    </source>
</evidence>
<feature type="domain" description="Thiamine pyrophosphate enzyme N-terminal TPP-binding" evidence="15">
    <location>
        <begin position="6"/>
        <end position="115"/>
    </location>
</feature>
<evidence type="ECO:0000256" key="9">
    <source>
        <dbReference type="ARBA" id="ARBA00023052"/>
    </source>
</evidence>
<evidence type="ECO:0000256" key="4">
    <source>
        <dbReference type="ARBA" id="ARBA00013202"/>
    </source>
</evidence>
<evidence type="ECO:0000256" key="7">
    <source>
        <dbReference type="ARBA" id="ARBA00022793"/>
    </source>
</evidence>
<protein>
    <recommendedName>
        <fullName evidence="5">Pyruvate decarboxylase</fullName>
        <ecNumber evidence="4">4.1.1.1</ecNumber>
    </recommendedName>
</protein>
<proteinExistence type="inferred from homology"/>
<name>A0A6A7BT23_9PEZI</name>
<dbReference type="InterPro" id="IPR029061">
    <property type="entry name" value="THDP-binding"/>
</dbReference>
<dbReference type="Pfam" id="PF00205">
    <property type="entry name" value="TPP_enzyme_M"/>
    <property type="match status" value="1"/>
</dbReference>
<comment type="cofactor">
    <cofactor evidence="11">
        <name>Mg(2+)</name>
        <dbReference type="ChEBI" id="CHEBI:18420"/>
    </cofactor>
    <text evidence="11">Binds 1 Mg(2+) per subunit.</text>
</comment>
<evidence type="ECO:0000256" key="10">
    <source>
        <dbReference type="ARBA" id="ARBA00023239"/>
    </source>
</evidence>
<feature type="domain" description="Thiamine pyrophosphate enzyme central" evidence="13">
    <location>
        <begin position="204"/>
        <end position="314"/>
    </location>
</feature>
<dbReference type="CDD" id="cd02005">
    <property type="entry name" value="TPP_PDC_IPDC"/>
    <property type="match status" value="1"/>
</dbReference>
<dbReference type="Pfam" id="PF02776">
    <property type="entry name" value="TPP_enzyme_N"/>
    <property type="match status" value="1"/>
</dbReference>
<evidence type="ECO:0000256" key="1">
    <source>
        <dbReference type="ARBA" id="ARBA00001041"/>
    </source>
</evidence>
<comment type="cofactor">
    <cofactor evidence="2">
        <name>thiamine diphosphate</name>
        <dbReference type="ChEBI" id="CHEBI:58937"/>
    </cofactor>
</comment>
<dbReference type="OrthoDB" id="308383at2759"/>
<dbReference type="InterPro" id="IPR029035">
    <property type="entry name" value="DHS-like_NAD/FAD-binding_dom"/>
</dbReference>
<comment type="similarity">
    <text evidence="3 12">Belongs to the TPP enzyme family.</text>
</comment>
<evidence type="ECO:0000259" key="13">
    <source>
        <dbReference type="Pfam" id="PF00205"/>
    </source>
</evidence>
<feature type="binding site" evidence="11">
    <location>
        <position position="483"/>
    </location>
    <ligand>
        <name>Mg(2+)</name>
        <dbReference type="ChEBI" id="CHEBI:18420"/>
    </ligand>
</feature>
<evidence type="ECO:0000256" key="2">
    <source>
        <dbReference type="ARBA" id="ARBA00001964"/>
    </source>
</evidence>
<dbReference type="InterPro" id="IPR012110">
    <property type="entry name" value="PDC/IPDC-like"/>
</dbReference>
<dbReference type="Gene3D" id="3.40.50.1220">
    <property type="entry name" value="TPP-binding domain"/>
    <property type="match status" value="1"/>
</dbReference>
<dbReference type="GO" id="GO:0000287">
    <property type="term" value="F:magnesium ion binding"/>
    <property type="evidence" value="ECO:0007669"/>
    <property type="project" value="InterPro"/>
</dbReference>
<evidence type="ECO:0000256" key="8">
    <source>
        <dbReference type="ARBA" id="ARBA00022842"/>
    </source>
</evidence>
<dbReference type="Gene3D" id="3.40.50.970">
    <property type="match status" value="2"/>
</dbReference>
<dbReference type="Pfam" id="PF02775">
    <property type="entry name" value="TPP_enzyme_C"/>
    <property type="match status" value="1"/>
</dbReference>
<evidence type="ECO:0000256" key="11">
    <source>
        <dbReference type="PIRSR" id="PIRSR036565-2"/>
    </source>
</evidence>
<dbReference type="FunFam" id="3.40.50.970:FF:000019">
    <property type="entry name" value="Pyruvate decarboxylase isozyme"/>
    <property type="match status" value="1"/>
</dbReference>
<keyword evidence="7" id="KW-0210">Decarboxylase</keyword>
<dbReference type="GO" id="GO:0005634">
    <property type="term" value="C:nucleus"/>
    <property type="evidence" value="ECO:0007669"/>
    <property type="project" value="TreeGrafter"/>
</dbReference>
<keyword evidence="9 12" id="KW-0786">Thiamine pyrophosphate</keyword>
<dbReference type="PANTHER" id="PTHR43452">
    <property type="entry name" value="PYRUVATE DECARBOXYLASE"/>
    <property type="match status" value="1"/>
</dbReference>
<dbReference type="EMBL" id="MU006013">
    <property type="protein sequence ID" value="KAF2858283.1"/>
    <property type="molecule type" value="Genomic_DNA"/>
</dbReference>
<organism evidence="16 17">
    <name type="scientific">Piedraia hortae CBS 480.64</name>
    <dbReference type="NCBI Taxonomy" id="1314780"/>
    <lineage>
        <taxon>Eukaryota</taxon>
        <taxon>Fungi</taxon>
        <taxon>Dikarya</taxon>
        <taxon>Ascomycota</taxon>
        <taxon>Pezizomycotina</taxon>
        <taxon>Dothideomycetes</taxon>
        <taxon>Dothideomycetidae</taxon>
        <taxon>Capnodiales</taxon>
        <taxon>Piedraiaceae</taxon>
        <taxon>Piedraia</taxon>
    </lineage>
</organism>